<evidence type="ECO:0000256" key="1">
    <source>
        <dbReference type="SAM" id="MobiDB-lite"/>
    </source>
</evidence>
<feature type="signal peptide" evidence="2">
    <location>
        <begin position="1"/>
        <end position="40"/>
    </location>
</feature>
<proteinExistence type="predicted"/>
<keyword evidence="2" id="KW-0732">Signal</keyword>
<name>A0A8T0GTZ0_CERPU</name>
<feature type="chain" id="PRO_5035729375" evidence="2">
    <location>
        <begin position="41"/>
        <end position="171"/>
    </location>
</feature>
<reference evidence="3" key="1">
    <citation type="submission" date="2020-06" db="EMBL/GenBank/DDBJ databases">
        <title>WGS assembly of Ceratodon purpureus strain R40.</title>
        <authorList>
            <person name="Carey S.B."/>
            <person name="Jenkins J."/>
            <person name="Shu S."/>
            <person name="Lovell J.T."/>
            <person name="Sreedasyam A."/>
            <person name="Maumus F."/>
            <person name="Tiley G.P."/>
            <person name="Fernandez-Pozo N."/>
            <person name="Barry K."/>
            <person name="Chen C."/>
            <person name="Wang M."/>
            <person name="Lipzen A."/>
            <person name="Daum C."/>
            <person name="Saski C.A."/>
            <person name="Payton A.C."/>
            <person name="Mcbreen J.C."/>
            <person name="Conrad R.E."/>
            <person name="Kollar L.M."/>
            <person name="Olsson S."/>
            <person name="Huttunen S."/>
            <person name="Landis J.B."/>
            <person name="Wickett N.J."/>
            <person name="Johnson M.G."/>
            <person name="Rensing S.A."/>
            <person name="Grimwood J."/>
            <person name="Schmutz J."/>
            <person name="Mcdaniel S.F."/>
        </authorList>
    </citation>
    <scope>NUCLEOTIDE SEQUENCE</scope>
    <source>
        <strain evidence="3">R40</strain>
    </source>
</reference>
<dbReference type="Proteomes" id="UP000822688">
    <property type="component" value="Chromosome 10"/>
</dbReference>
<dbReference type="PRINTS" id="PR01217">
    <property type="entry name" value="PRICHEXTENSN"/>
</dbReference>
<feature type="region of interest" description="Disordered" evidence="1">
    <location>
        <begin position="77"/>
        <end position="171"/>
    </location>
</feature>
<accession>A0A8T0GTZ0</accession>
<protein>
    <submittedName>
        <fullName evidence="3">Uncharacterized protein</fullName>
    </submittedName>
</protein>
<dbReference type="EMBL" id="CM026431">
    <property type="protein sequence ID" value="KAG0560422.1"/>
    <property type="molecule type" value="Genomic_DNA"/>
</dbReference>
<evidence type="ECO:0000313" key="3">
    <source>
        <dbReference type="EMBL" id="KAG0560422.1"/>
    </source>
</evidence>
<keyword evidence="4" id="KW-1185">Reference proteome</keyword>
<evidence type="ECO:0000256" key="2">
    <source>
        <dbReference type="SAM" id="SignalP"/>
    </source>
</evidence>
<evidence type="ECO:0000313" key="4">
    <source>
        <dbReference type="Proteomes" id="UP000822688"/>
    </source>
</evidence>
<gene>
    <name evidence="3" type="ORF">KC19_10G179600</name>
</gene>
<organism evidence="3 4">
    <name type="scientific">Ceratodon purpureus</name>
    <name type="common">Fire moss</name>
    <name type="synonym">Dicranum purpureum</name>
    <dbReference type="NCBI Taxonomy" id="3225"/>
    <lineage>
        <taxon>Eukaryota</taxon>
        <taxon>Viridiplantae</taxon>
        <taxon>Streptophyta</taxon>
        <taxon>Embryophyta</taxon>
        <taxon>Bryophyta</taxon>
        <taxon>Bryophytina</taxon>
        <taxon>Bryopsida</taxon>
        <taxon>Dicranidae</taxon>
        <taxon>Pseudoditrichales</taxon>
        <taxon>Ditrichaceae</taxon>
        <taxon>Ceratodon</taxon>
    </lineage>
</organism>
<dbReference type="AlphaFoldDB" id="A0A8T0GTZ0"/>
<sequence length="171" mass="17992">MLQSLTISIFTMAGRKGSTNLGLMVFMLMAMSRLFGTVDAEDHSSSLLRGNSFPKVGKMSFNEDWNSDAGTQTCTCNCYPARGAPPTAPTSQQSPVERKRSPPPAPYYQSPPSSPVYENPAPPAGSTTSPVTFASPPPPAPYGDGPGYGEPAPVEAAPQTFVPSPPPPPTY</sequence>
<comment type="caution">
    <text evidence="3">The sequence shown here is derived from an EMBL/GenBank/DDBJ whole genome shotgun (WGS) entry which is preliminary data.</text>
</comment>